<proteinExistence type="predicted"/>
<reference evidence="1" key="1">
    <citation type="submission" date="2021-11" db="EMBL/GenBank/DDBJ databases">
        <authorList>
            <person name="Islam A."/>
            <person name="Islam S."/>
            <person name="Flora M.S."/>
            <person name="Rahman M."/>
            <person name="Ziaur R.M."/>
            <person name="Epstein J.H."/>
            <person name="Hassan M."/>
            <person name="Klassen M."/>
            <person name="Woodard K."/>
            <person name="Webb A."/>
            <person name="Webby R.J."/>
            <person name="El Zowalaty M.E."/>
        </authorList>
    </citation>
    <scope>NUCLEOTIDE SEQUENCE</scope>
    <source>
        <strain evidence="1">Pbs3</strain>
    </source>
</reference>
<protein>
    <submittedName>
        <fullName evidence="1">Uncharacterized protein</fullName>
    </submittedName>
</protein>
<dbReference type="AlphaFoldDB" id="A0AAU9KKF5"/>
<accession>A0AAU9KKF5</accession>
<evidence type="ECO:0000313" key="2">
    <source>
        <dbReference type="Proteomes" id="UP001160483"/>
    </source>
</evidence>
<sequence length="183" mass="19719">MCVVNIGLKQETGGSIAVGHSTNPGSIELWCTGKDLQLPSADQSESAWIAAMVLAACQLTDEAVLSWWRGVNRVTSWEIEGFTLAFGIKHDAVTMRLSHTGAFAGEKKEPLKMAIAGNGGAGGIVVFSMDFQRNKTKASIVETSASDRSAISHNRQEYTLIIRLQCCSHAPTSIQARKLARLE</sequence>
<dbReference type="Proteomes" id="UP001160483">
    <property type="component" value="Unassembled WGS sequence"/>
</dbReference>
<name>A0AAU9KKF5_9STRA</name>
<comment type="caution">
    <text evidence="1">The sequence shown here is derived from an EMBL/GenBank/DDBJ whole genome shotgun (WGS) entry which is preliminary data.</text>
</comment>
<organism evidence="1 2">
    <name type="scientific">Peronospora belbahrii</name>
    <dbReference type="NCBI Taxonomy" id="622444"/>
    <lineage>
        <taxon>Eukaryota</taxon>
        <taxon>Sar</taxon>
        <taxon>Stramenopiles</taxon>
        <taxon>Oomycota</taxon>
        <taxon>Peronosporomycetes</taxon>
        <taxon>Peronosporales</taxon>
        <taxon>Peronosporaceae</taxon>
        <taxon>Peronospora</taxon>
    </lineage>
</organism>
<gene>
    <name evidence="1" type="ORF">PBS003_LOCUS294</name>
</gene>
<evidence type="ECO:0000313" key="1">
    <source>
        <dbReference type="EMBL" id="CAH0473395.1"/>
    </source>
</evidence>
<dbReference type="EMBL" id="CAKKTJ010000044">
    <property type="protein sequence ID" value="CAH0473395.1"/>
    <property type="molecule type" value="Genomic_DNA"/>
</dbReference>